<sequence length="539" mass="63479">MIRNTPPKPSSRRRRHSRKYAPSSEEFPEPLDKKKQEKNKVERKPRPPGLSELLGSYFVTGGRAGDNTRAELRTIERDIVEREATRPRDPKPGEIVFKEPPRPEAVRRERIKIEQAQAEVLRETRRREEVDLILRRHETERQTWEQELRQREQEIRKYEAELQRLKYERQFETLHREQEDKLRRKEDEYRRREEDFVRKHEAELRHYKRERDVEVQRHESERQPHQVQVDHHSEPEIIVREQNPRSESRGRSRHGTDSDSDDRPPDQPEPRPGLRGGGPSGGARYRAETEPEDLIYIFYVRYGEIKEISTDLSPRRQGGIGRWTDKRLLTHLVERYRRQSGNEKWWTWRYWWDSFMKEIAALILIQMEESTVFYERIPYPGERQEPPITDLRRRVKRSIDLFGGKEASGQFRYLIRHYKTMTDSSRIITSQIDRLAISGQQDHAESAHYKYYLLLEVVEGQNGQAFLLGILIIILCFLAFGLALGATQASSISWGDVFSISGFGLAALSGLFALMGLAQYLGLEDMSPGNPISRDTAED</sequence>
<keyword evidence="2" id="KW-0472">Membrane</keyword>
<feature type="compositionally biased region" description="Basic and acidic residues" evidence="1">
    <location>
        <begin position="30"/>
        <end position="45"/>
    </location>
</feature>
<dbReference type="AlphaFoldDB" id="A0A0D2BX22"/>
<gene>
    <name evidence="3" type="ORF">PV08_05904</name>
</gene>
<feature type="region of interest" description="Disordered" evidence="1">
    <location>
        <begin position="172"/>
        <end position="195"/>
    </location>
</feature>
<feature type="compositionally biased region" description="Basic and acidic residues" evidence="1">
    <location>
        <begin position="209"/>
        <end position="269"/>
    </location>
</feature>
<proteinExistence type="predicted"/>
<feature type="region of interest" description="Disordered" evidence="1">
    <location>
        <begin position="1"/>
        <end position="104"/>
    </location>
</feature>
<dbReference type="EMBL" id="KN847495">
    <property type="protein sequence ID" value="KIW15854.1"/>
    <property type="molecule type" value="Genomic_DNA"/>
</dbReference>
<keyword evidence="2" id="KW-0812">Transmembrane</keyword>
<dbReference type="HOGENOM" id="CLU_486590_0_0_1"/>
<keyword evidence="2" id="KW-1133">Transmembrane helix</keyword>
<dbReference type="GeneID" id="27332987"/>
<evidence type="ECO:0000313" key="3">
    <source>
        <dbReference type="EMBL" id="KIW15854.1"/>
    </source>
</evidence>
<dbReference type="Proteomes" id="UP000053328">
    <property type="component" value="Unassembled WGS sequence"/>
</dbReference>
<reference evidence="3 4" key="1">
    <citation type="submission" date="2015-01" db="EMBL/GenBank/DDBJ databases">
        <title>The Genome Sequence of Exophiala spinifera CBS89968.</title>
        <authorList>
            <consortium name="The Broad Institute Genomics Platform"/>
            <person name="Cuomo C."/>
            <person name="de Hoog S."/>
            <person name="Gorbushina A."/>
            <person name="Stielow B."/>
            <person name="Teixiera M."/>
            <person name="Abouelleil A."/>
            <person name="Chapman S.B."/>
            <person name="Priest M."/>
            <person name="Young S.K."/>
            <person name="Wortman J."/>
            <person name="Nusbaum C."/>
            <person name="Birren B."/>
        </authorList>
    </citation>
    <scope>NUCLEOTIDE SEQUENCE [LARGE SCALE GENOMIC DNA]</scope>
    <source>
        <strain evidence="3 4">CBS 89968</strain>
    </source>
</reference>
<dbReference type="VEuPathDB" id="FungiDB:PV08_05904"/>
<feature type="transmembrane region" description="Helical" evidence="2">
    <location>
        <begin position="465"/>
        <end position="485"/>
    </location>
</feature>
<evidence type="ECO:0000256" key="2">
    <source>
        <dbReference type="SAM" id="Phobius"/>
    </source>
</evidence>
<feature type="region of interest" description="Disordered" evidence="1">
    <location>
        <begin position="209"/>
        <end position="286"/>
    </location>
</feature>
<evidence type="ECO:0000313" key="4">
    <source>
        <dbReference type="Proteomes" id="UP000053328"/>
    </source>
</evidence>
<dbReference type="RefSeq" id="XP_016236070.1">
    <property type="nucleotide sequence ID" value="XM_016380243.1"/>
</dbReference>
<name>A0A0D2BX22_9EURO</name>
<accession>A0A0D2BX22</accession>
<feature type="transmembrane region" description="Helical" evidence="2">
    <location>
        <begin position="497"/>
        <end position="521"/>
    </location>
</feature>
<keyword evidence="4" id="KW-1185">Reference proteome</keyword>
<dbReference type="OrthoDB" id="4160065at2759"/>
<organism evidence="3 4">
    <name type="scientific">Exophiala spinifera</name>
    <dbReference type="NCBI Taxonomy" id="91928"/>
    <lineage>
        <taxon>Eukaryota</taxon>
        <taxon>Fungi</taxon>
        <taxon>Dikarya</taxon>
        <taxon>Ascomycota</taxon>
        <taxon>Pezizomycotina</taxon>
        <taxon>Eurotiomycetes</taxon>
        <taxon>Chaetothyriomycetidae</taxon>
        <taxon>Chaetothyriales</taxon>
        <taxon>Herpotrichiellaceae</taxon>
        <taxon>Exophiala</taxon>
    </lineage>
</organism>
<feature type="compositionally biased region" description="Basic and acidic residues" evidence="1">
    <location>
        <begin position="66"/>
        <end position="104"/>
    </location>
</feature>
<protein>
    <submittedName>
        <fullName evidence="3">Uncharacterized protein</fullName>
    </submittedName>
</protein>
<evidence type="ECO:0000256" key="1">
    <source>
        <dbReference type="SAM" id="MobiDB-lite"/>
    </source>
</evidence>
<feature type="compositionally biased region" description="Basic residues" evidence="1">
    <location>
        <begin position="10"/>
        <end position="19"/>
    </location>
</feature>